<gene>
    <name evidence="3" type="ORF">CLV59_102626</name>
</gene>
<sequence>MRSEKVFCIFKPNFLFVPKNKDAVSRYRWIDERLRNKRLPKPTLESLIEYVSEKMDAVISTRTIQKDIQDMRQDPELNYMAPIVYDRSSKTYRYTDENYSIGQMPIEEADLQGLEIAIGILEQFRSLPVIQQFEDSILKIAASLKMNRDELQHQGLIRFTRTAQYKGAEHIREIVEAIKNLEIIRIAYQSFDRDEPKEHWVEPYHLREYQHRFYLIGKSQQTRGGAVLTFALDRIVKLWPTMKHFDEKNFDDASYFQHAIGITVHDGEPEEVLLSFTPRQGKYLKTQPIHASQKIIKDTETDCHISLHVVINPELMMTLLSYGPNVKVLQPASLVNRMKAETQQMVKLYQ</sequence>
<dbReference type="OrthoDB" id="43316at2"/>
<name>A0A327W5X4_9BACT</name>
<dbReference type="PROSITE" id="PS52050">
    <property type="entry name" value="WYL"/>
    <property type="match status" value="1"/>
</dbReference>
<dbReference type="AlphaFoldDB" id="A0A327W5X4"/>
<protein>
    <submittedName>
        <fullName evidence="3">Putative DNA-binding transcriptional regulator YafY</fullName>
    </submittedName>
</protein>
<dbReference type="PANTHER" id="PTHR34580">
    <property type="match status" value="1"/>
</dbReference>
<dbReference type="InterPro" id="IPR051534">
    <property type="entry name" value="CBASS_pafABC_assoc_protein"/>
</dbReference>
<dbReference type="Pfam" id="PF25583">
    <property type="entry name" value="WCX"/>
    <property type="match status" value="1"/>
</dbReference>
<evidence type="ECO:0000313" key="4">
    <source>
        <dbReference type="Proteomes" id="UP000249819"/>
    </source>
</evidence>
<dbReference type="InterPro" id="IPR057727">
    <property type="entry name" value="WCX_dom"/>
</dbReference>
<keyword evidence="4" id="KW-1185">Reference proteome</keyword>
<dbReference type="InterPro" id="IPR026881">
    <property type="entry name" value="WYL_dom"/>
</dbReference>
<dbReference type="GO" id="GO:0003677">
    <property type="term" value="F:DNA binding"/>
    <property type="evidence" value="ECO:0007669"/>
    <property type="project" value="UniProtKB-KW"/>
</dbReference>
<accession>A0A327W5X4</accession>
<dbReference type="PANTHER" id="PTHR34580:SF9">
    <property type="entry name" value="SLL5097 PROTEIN"/>
    <property type="match status" value="1"/>
</dbReference>
<evidence type="ECO:0000313" key="3">
    <source>
        <dbReference type="EMBL" id="RAJ85919.1"/>
    </source>
</evidence>
<reference evidence="3 4" key="1">
    <citation type="submission" date="2018-06" db="EMBL/GenBank/DDBJ databases">
        <title>Genomic Encyclopedia of Archaeal and Bacterial Type Strains, Phase II (KMG-II): from individual species to whole genera.</title>
        <authorList>
            <person name="Goeker M."/>
        </authorList>
    </citation>
    <scope>NUCLEOTIDE SEQUENCE [LARGE SCALE GENOMIC DNA]</scope>
    <source>
        <strain evidence="3 4">DSM 29821</strain>
    </source>
</reference>
<evidence type="ECO:0000259" key="1">
    <source>
        <dbReference type="Pfam" id="PF13280"/>
    </source>
</evidence>
<proteinExistence type="predicted"/>
<dbReference type="Pfam" id="PF13280">
    <property type="entry name" value="WYL"/>
    <property type="match status" value="1"/>
</dbReference>
<dbReference type="EMBL" id="QLMA01000002">
    <property type="protein sequence ID" value="RAJ85919.1"/>
    <property type="molecule type" value="Genomic_DNA"/>
</dbReference>
<feature type="domain" description="WCX" evidence="2">
    <location>
        <begin position="268"/>
        <end position="346"/>
    </location>
</feature>
<comment type="caution">
    <text evidence="3">The sequence shown here is derived from an EMBL/GenBank/DDBJ whole genome shotgun (WGS) entry which is preliminary data.</text>
</comment>
<organism evidence="3 4">
    <name type="scientific">Chitinophaga dinghuensis</name>
    <dbReference type="NCBI Taxonomy" id="1539050"/>
    <lineage>
        <taxon>Bacteria</taxon>
        <taxon>Pseudomonadati</taxon>
        <taxon>Bacteroidota</taxon>
        <taxon>Chitinophagia</taxon>
        <taxon>Chitinophagales</taxon>
        <taxon>Chitinophagaceae</taxon>
        <taxon>Chitinophaga</taxon>
    </lineage>
</organism>
<feature type="domain" description="WYL" evidence="1">
    <location>
        <begin position="169"/>
        <end position="237"/>
    </location>
</feature>
<keyword evidence="3" id="KW-0238">DNA-binding</keyword>
<evidence type="ECO:0000259" key="2">
    <source>
        <dbReference type="Pfam" id="PF25583"/>
    </source>
</evidence>
<dbReference type="Proteomes" id="UP000249819">
    <property type="component" value="Unassembled WGS sequence"/>
</dbReference>